<dbReference type="SUPFAM" id="SSF55874">
    <property type="entry name" value="ATPase domain of HSP90 chaperone/DNA topoisomerase II/histidine kinase"/>
    <property type="match status" value="1"/>
</dbReference>
<sequence>MEVNVTGLVTRSFRVDETSQVGQSRREATALAQMLAFDEASCGRVALVATELATNMVKHGRGGCLQLSTVAARDGGMGVELCAIDDGPGFALTDGLRDGYSTAGTPGTGLGAIKRQAQLLDASSDAKGAIVLARVFAQPRAELDLPYGALRVPLHNEVVCGDGWHLAIDAQRVTVSVIDGLGHGPDAADAADAGTRAAALASGEPGERIARLHAGMSGTRGGAAAVMQFDAGSGQVRFAGVGNIVASLCDGDGVRGMPSHPGIVGVQFRKAQPFDFPHAAGKLLVMHSDGLQSRWTLRDHPGLLSRHPRIIAAVLARDYARGRDDCCVFVMRLGGMQ</sequence>
<accession>A0A0U5BRU5</accession>
<dbReference type="AlphaFoldDB" id="A0A0U5BRU5"/>
<dbReference type="SUPFAM" id="SSF81606">
    <property type="entry name" value="PP2C-like"/>
    <property type="match status" value="1"/>
</dbReference>
<feature type="domain" description="PPM-type phosphatase" evidence="1">
    <location>
        <begin position="170"/>
        <end position="294"/>
    </location>
</feature>
<dbReference type="InterPro" id="IPR039248">
    <property type="entry name" value="Ptase_RsbX"/>
</dbReference>
<protein>
    <submittedName>
        <fullName evidence="4">SpoIIE family protein phosphatase</fullName>
    </submittedName>
    <submittedName>
        <fullName evidence="3">Two-component system regulatory protein</fullName>
    </submittedName>
</protein>
<evidence type="ECO:0000313" key="4">
    <source>
        <dbReference type="EMBL" id="MBD4335393.1"/>
    </source>
</evidence>
<dbReference type="PANTHER" id="PTHR35801">
    <property type="entry name" value="PHOSPHOSERINE PHOSPHATASE RSBX"/>
    <property type="match status" value="1"/>
</dbReference>
<dbReference type="InterPro" id="IPR036890">
    <property type="entry name" value="HATPase_C_sf"/>
</dbReference>
<keyword evidence="5" id="KW-1185">Reference proteome</keyword>
<dbReference type="EMBL" id="CCXZ01000112">
    <property type="protein sequence ID" value="CEG15520.1"/>
    <property type="molecule type" value="Genomic_DNA"/>
</dbReference>
<dbReference type="PANTHER" id="PTHR35801:SF1">
    <property type="entry name" value="PHOSPHOSERINE PHOSPHATASE RSBX"/>
    <property type="match status" value="1"/>
</dbReference>
<proteinExistence type="predicted"/>
<evidence type="ECO:0000259" key="1">
    <source>
        <dbReference type="Pfam" id="PF07228"/>
    </source>
</evidence>
<dbReference type="Pfam" id="PF07228">
    <property type="entry name" value="SpoIIE"/>
    <property type="match status" value="1"/>
</dbReference>
<dbReference type="KEGG" id="xcu:J159_01411"/>
<dbReference type="RefSeq" id="WP_011050809.1">
    <property type="nucleotide sequence ID" value="NZ_CAVLHM010000040.1"/>
</dbReference>
<feature type="domain" description="Histidine kinase/HSP90-like ATPase" evidence="2">
    <location>
        <begin position="18"/>
        <end position="133"/>
    </location>
</feature>
<dbReference type="OMA" id="VCGDAWA"/>
<dbReference type="KEGG" id="xcw:J162_01410"/>
<evidence type="ECO:0000259" key="2">
    <source>
        <dbReference type="Pfam" id="PF13581"/>
    </source>
</evidence>
<dbReference type="Proteomes" id="UP000052230">
    <property type="component" value="Unassembled WGS sequence"/>
</dbReference>
<name>A0A0U5BRU5_XANCI</name>
<dbReference type="Gene3D" id="3.30.565.10">
    <property type="entry name" value="Histidine kinase-like ATPase, C-terminal domain"/>
    <property type="match status" value="1"/>
</dbReference>
<dbReference type="EMBL" id="JAABFR010000174">
    <property type="protein sequence ID" value="MBD4335393.1"/>
    <property type="molecule type" value="Genomic_DNA"/>
</dbReference>
<dbReference type="InterPro" id="IPR001932">
    <property type="entry name" value="PPM-type_phosphatase-like_dom"/>
</dbReference>
<dbReference type="KEGG" id="xcr:J163_01410"/>
<dbReference type="KEGG" id="xcn:J169_01410"/>
<dbReference type="InterPro" id="IPR003594">
    <property type="entry name" value="HATPase_dom"/>
</dbReference>
<dbReference type="PATRIC" id="fig|434928.28.peg.1414"/>
<reference evidence="3 5" key="1">
    <citation type="submission" date="2014-09" db="EMBL/GenBank/DDBJ databases">
        <authorList>
            <person name="Regsiter A."/>
        </authorList>
    </citation>
    <scope>NUCLEOTIDE SEQUENCE [LARGE SCALE GENOMIC DNA]</scope>
</reference>
<reference evidence="4" key="2">
    <citation type="submission" date="2020-01" db="EMBL/GenBank/DDBJ databases">
        <authorList>
            <person name="Richard D."/>
        </authorList>
    </citation>
    <scope>NUCLEOTIDE SEQUENCE</scope>
    <source>
        <strain evidence="4">JP541</strain>
    </source>
</reference>
<comment type="caution">
    <text evidence="3">The sequence shown here is derived from an EMBL/GenBank/DDBJ whole genome shotgun (WGS) entry which is preliminary data.</text>
</comment>
<dbReference type="KEGG" id="xcf:J172_01405"/>
<dbReference type="Pfam" id="PF13581">
    <property type="entry name" value="HATPase_c_2"/>
    <property type="match status" value="1"/>
</dbReference>
<dbReference type="GeneID" id="66910442"/>
<dbReference type="Gene3D" id="3.60.40.10">
    <property type="entry name" value="PPM-type phosphatase domain"/>
    <property type="match status" value="1"/>
</dbReference>
<dbReference type="Proteomes" id="UP000653002">
    <property type="component" value="Unassembled WGS sequence"/>
</dbReference>
<dbReference type="InterPro" id="IPR036457">
    <property type="entry name" value="PPM-type-like_dom_sf"/>
</dbReference>
<organism evidence="3 5">
    <name type="scientific">Xanthomonas citri pv. citri</name>
    <dbReference type="NCBI Taxonomy" id="611301"/>
    <lineage>
        <taxon>Bacteria</taxon>
        <taxon>Pseudomonadati</taxon>
        <taxon>Pseudomonadota</taxon>
        <taxon>Gammaproteobacteria</taxon>
        <taxon>Lysobacterales</taxon>
        <taxon>Lysobacteraceae</taxon>
        <taxon>Xanthomonas</taxon>
    </lineage>
</organism>
<gene>
    <name evidence="4" type="ORF">GUH15_04740</name>
    <name evidence="3" type="ORF">XAC3562_200132</name>
</gene>
<evidence type="ECO:0000313" key="3">
    <source>
        <dbReference type="EMBL" id="CEG15520.1"/>
    </source>
</evidence>
<dbReference type="KEGG" id="xcm:J164_01410"/>
<evidence type="ECO:0000313" key="5">
    <source>
        <dbReference type="Proteomes" id="UP000052230"/>
    </source>
</evidence>